<sequence length="297" mass="31971">MLERGSREEKRFCQGVNRLNTTYSCAALKLLQLLAIISPREGVTTLFSPSAYGVEGYPMPSKVQGGCLEDTHSRFGILKSAFPDTPEGQPRAEKEKGLPERETLLWAGENEAHLDKVRHLLTDDVDHEAAVVEEQILASLSSEGRGVSPLEICHVSLDELPLLHVFKPHNALQTTCAVSRMRTDAKGVPADSKVPIVLGHVTGAIVPATPQALSKAFALPLPEVDLPVSTTCSSTGRDRWNMPADSQPFRGLPSSTYPSDVTASSASMSSGVPRLAARRPVQSQCDAELCLPRGLGK</sequence>
<dbReference type="VEuPathDB" id="ToxoDB:TGME49_245440"/>
<evidence type="ECO:0000313" key="2">
    <source>
        <dbReference type="EMBL" id="KAF4638396.1"/>
    </source>
</evidence>
<keyword evidence="3" id="KW-1185">Reference proteome</keyword>
<organism evidence="2 3">
    <name type="scientific">Toxoplasma gondii</name>
    <dbReference type="NCBI Taxonomy" id="5811"/>
    <lineage>
        <taxon>Eukaryota</taxon>
        <taxon>Sar</taxon>
        <taxon>Alveolata</taxon>
        <taxon>Apicomplexa</taxon>
        <taxon>Conoidasida</taxon>
        <taxon>Coccidia</taxon>
        <taxon>Eucoccidiorida</taxon>
        <taxon>Eimeriorina</taxon>
        <taxon>Sarcocystidae</taxon>
        <taxon>Toxoplasma</taxon>
    </lineage>
</organism>
<protein>
    <submittedName>
        <fullName evidence="2">Uncharacterized protein</fullName>
    </submittedName>
</protein>
<feature type="region of interest" description="Disordered" evidence="1">
    <location>
        <begin position="230"/>
        <end position="275"/>
    </location>
</feature>
<reference evidence="2 3" key="1">
    <citation type="submission" date="2020-03" db="EMBL/GenBank/DDBJ databases">
        <title>Genome sequence of Toxoplasma gondii RH-88 strain.</title>
        <authorList>
            <person name="Lorenzi H.A."/>
            <person name="Venepally P."/>
            <person name="Rozenberg A."/>
            <person name="Sibley D."/>
        </authorList>
    </citation>
    <scope>NUCLEOTIDE SEQUENCE [LARGE SCALE GENOMIC DNA]</scope>
    <source>
        <strain evidence="2 3">RH-88</strain>
    </source>
</reference>
<accession>A0A7J6JVS5</accession>
<dbReference type="Proteomes" id="UP000557509">
    <property type="component" value="Unassembled WGS sequence"/>
</dbReference>
<evidence type="ECO:0000313" key="3">
    <source>
        <dbReference type="Proteomes" id="UP000557509"/>
    </source>
</evidence>
<dbReference type="EMBL" id="JAAUHK010000197">
    <property type="protein sequence ID" value="KAF4638396.1"/>
    <property type="molecule type" value="Genomic_DNA"/>
</dbReference>
<gene>
    <name evidence="2" type="ORF">TGRH88_060050</name>
</gene>
<dbReference type="AlphaFoldDB" id="A0A7J6JVS5"/>
<evidence type="ECO:0000256" key="1">
    <source>
        <dbReference type="SAM" id="MobiDB-lite"/>
    </source>
</evidence>
<comment type="caution">
    <text evidence="2">The sequence shown here is derived from an EMBL/GenBank/DDBJ whole genome shotgun (WGS) entry which is preliminary data.</text>
</comment>
<feature type="compositionally biased region" description="Polar residues" evidence="1">
    <location>
        <begin position="253"/>
        <end position="262"/>
    </location>
</feature>
<name>A0A7J6JVS5_TOXGO</name>
<proteinExistence type="predicted"/>